<evidence type="ECO:0000313" key="3">
    <source>
        <dbReference type="WBParaSite" id="HPLM_0001654501-mRNA-1"/>
    </source>
</evidence>
<dbReference type="EMBL" id="UZAF01019469">
    <property type="protein sequence ID" value="VDO60471.1"/>
    <property type="molecule type" value="Genomic_DNA"/>
</dbReference>
<dbReference type="Proteomes" id="UP000268014">
    <property type="component" value="Unassembled WGS sequence"/>
</dbReference>
<keyword evidence="2" id="KW-1185">Reference proteome</keyword>
<evidence type="ECO:0000313" key="2">
    <source>
        <dbReference type="Proteomes" id="UP000268014"/>
    </source>
</evidence>
<evidence type="ECO:0000313" key="1">
    <source>
        <dbReference type="EMBL" id="VDO60471.1"/>
    </source>
</evidence>
<sequence length="41" mass="4690">MNVPIQSTAQNMSIFNSDIQPYVVESISRYSILLQNAEMRT</sequence>
<dbReference type="WBParaSite" id="HPLM_0001654501-mRNA-1">
    <property type="protein sequence ID" value="HPLM_0001654501-mRNA-1"/>
    <property type="gene ID" value="HPLM_0001654501"/>
</dbReference>
<name>A0A0N4WXJ6_HAEPC</name>
<organism evidence="3">
    <name type="scientific">Haemonchus placei</name>
    <name type="common">Barber's pole worm</name>
    <dbReference type="NCBI Taxonomy" id="6290"/>
    <lineage>
        <taxon>Eukaryota</taxon>
        <taxon>Metazoa</taxon>
        <taxon>Ecdysozoa</taxon>
        <taxon>Nematoda</taxon>
        <taxon>Chromadorea</taxon>
        <taxon>Rhabditida</taxon>
        <taxon>Rhabditina</taxon>
        <taxon>Rhabditomorpha</taxon>
        <taxon>Strongyloidea</taxon>
        <taxon>Trichostrongylidae</taxon>
        <taxon>Haemonchus</taxon>
    </lineage>
</organism>
<proteinExistence type="predicted"/>
<protein>
    <submittedName>
        <fullName evidence="3">AraC family transcriptional regulator</fullName>
    </submittedName>
</protein>
<accession>A0A0N4WXJ6</accession>
<reference evidence="1 2" key="2">
    <citation type="submission" date="2018-11" db="EMBL/GenBank/DDBJ databases">
        <authorList>
            <consortium name="Pathogen Informatics"/>
        </authorList>
    </citation>
    <scope>NUCLEOTIDE SEQUENCE [LARGE SCALE GENOMIC DNA]</scope>
    <source>
        <strain evidence="1 2">MHpl1</strain>
    </source>
</reference>
<reference evidence="3" key="1">
    <citation type="submission" date="2017-02" db="UniProtKB">
        <authorList>
            <consortium name="WormBaseParasite"/>
        </authorList>
    </citation>
    <scope>IDENTIFICATION</scope>
</reference>
<dbReference type="AlphaFoldDB" id="A0A0N4WXJ6"/>
<gene>
    <name evidence="1" type="ORF">HPLM_LOCUS16537</name>
</gene>